<evidence type="ECO:0000259" key="2">
    <source>
        <dbReference type="Pfam" id="PF00534"/>
    </source>
</evidence>
<dbReference type="InterPro" id="IPR001296">
    <property type="entry name" value="Glyco_trans_1"/>
</dbReference>
<accession>A0A6M0CLV5</accession>
<protein>
    <submittedName>
        <fullName evidence="4">DUF1972 domain-containing protein</fullName>
    </submittedName>
</protein>
<dbReference type="GO" id="GO:0009103">
    <property type="term" value="P:lipopolysaccharide biosynthetic process"/>
    <property type="evidence" value="ECO:0007669"/>
    <property type="project" value="TreeGrafter"/>
</dbReference>
<feature type="domain" description="DUF1972" evidence="3">
    <location>
        <begin position="3"/>
        <end position="175"/>
    </location>
</feature>
<sequence length="368" mass="42132">MKIAVIGIRGLPAGYSGFETCAEHTCKHWVSKGHSVLVYCRGHLYQKKVHKTDTGVELNYLPALKIKSLETLSHTFLACLHLCFFKRSYKIIHLYNCGNGIFVPLLKLFGKKVFVSVDGLEWKRKKWGFVAKNIYKFGAFISVKFADQIIVDNKIVEDFYHARFGKETKLIAYGAKIFREHDVENNSILEKHALRKKKYFIFVGRFVKEKGVKNLIESYLKLNTNYPLIVVGDDVEGNEYRDTIFDRYKNHPKVRLLGYKFGEEYETLLRNALMYVSASELEGTSPSLLAAMGAKVCVLVNGIEENIATLGNSGNVFKKNDLESLINHWQQFVNSPTSIEKSAKIGYDYVIEHYSWSSISNKYLSIFN</sequence>
<organism evidence="4 5">
    <name type="scientific">Spongiivirga citrea</name>
    <dbReference type="NCBI Taxonomy" id="1481457"/>
    <lineage>
        <taxon>Bacteria</taxon>
        <taxon>Pseudomonadati</taxon>
        <taxon>Bacteroidota</taxon>
        <taxon>Flavobacteriia</taxon>
        <taxon>Flavobacteriales</taxon>
        <taxon>Flavobacteriaceae</taxon>
        <taxon>Spongiivirga</taxon>
    </lineage>
</organism>
<dbReference type="Proteomes" id="UP000474296">
    <property type="component" value="Unassembled WGS sequence"/>
</dbReference>
<dbReference type="AlphaFoldDB" id="A0A6M0CLV5"/>
<dbReference type="EMBL" id="JAABOQ010000008">
    <property type="protein sequence ID" value="NER18915.1"/>
    <property type="molecule type" value="Genomic_DNA"/>
</dbReference>
<comment type="caution">
    <text evidence="4">The sequence shown here is derived from an EMBL/GenBank/DDBJ whole genome shotgun (WGS) entry which is preliminary data.</text>
</comment>
<proteinExistence type="predicted"/>
<feature type="domain" description="Glycosyl transferase family 1" evidence="2">
    <location>
        <begin position="190"/>
        <end position="345"/>
    </location>
</feature>
<gene>
    <name evidence="4" type="ORF">GWK10_17000</name>
</gene>
<evidence type="ECO:0000313" key="5">
    <source>
        <dbReference type="Proteomes" id="UP000474296"/>
    </source>
</evidence>
<dbReference type="Gene3D" id="3.40.50.2000">
    <property type="entry name" value="Glycogen Phosphorylase B"/>
    <property type="match status" value="2"/>
</dbReference>
<dbReference type="Pfam" id="PF00534">
    <property type="entry name" value="Glycos_transf_1"/>
    <property type="match status" value="1"/>
</dbReference>
<evidence type="ECO:0000259" key="3">
    <source>
        <dbReference type="Pfam" id="PF09314"/>
    </source>
</evidence>
<evidence type="ECO:0000313" key="4">
    <source>
        <dbReference type="EMBL" id="NER18915.1"/>
    </source>
</evidence>
<dbReference type="SUPFAM" id="SSF53756">
    <property type="entry name" value="UDP-Glycosyltransferase/glycogen phosphorylase"/>
    <property type="match status" value="1"/>
</dbReference>
<name>A0A6M0CLV5_9FLAO</name>
<evidence type="ECO:0000256" key="1">
    <source>
        <dbReference type="ARBA" id="ARBA00022679"/>
    </source>
</evidence>
<keyword evidence="5" id="KW-1185">Reference proteome</keyword>
<dbReference type="PANTHER" id="PTHR46401:SF2">
    <property type="entry name" value="GLYCOSYLTRANSFERASE WBBK-RELATED"/>
    <property type="match status" value="1"/>
</dbReference>
<keyword evidence="1" id="KW-0808">Transferase</keyword>
<dbReference type="PANTHER" id="PTHR46401">
    <property type="entry name" value="GLYCOSYLTRANSFERASE WBBK-RELATED"/>
    <property type="match status" value="1"/>
</dbReference>
<dbReference type="RefSeq" id="WP_164033602.1">
    <property type="nucleotide sequence ID" value="NZ_JAABOQ010000008.1"/>
</dbReference>
<reference evidence="4 5" key="1">
    <citation type="submission" date="2020-01" db="EMBL/GenBank/DDBJ databases">
        <title>Spongiivirga citrea KCTC 32990T.</title>
        <authorList>
            <person name="Wang G."/>
        </authorList>
    </citation>
    <scope>NUCLEOTIDE SEQUENCE [LARGE SCALE GENOMIC DNA]</scope>
    <source>
        <strain evidence="4 5">KCTC 32990</strain>
    </source>
</reference>
<dbReference type="GO" id="GO:0016757">
    <property type="term" value="F:glycosyltransferase activity"/>
    <property type="evidence" value="ECO:0007669"/>
    <property type="project" value="InterPro"/>
</dbReference>
<dbReference type="Pfam" id="PF09314">
    <property type="entry name" value="DUF1972"/>
    <property type="match status" value="1"/>
</dbReference>
<dbReference type="InterPro" id="IPR015393">
    <property type="entry name" value="DUF1972"/>
</dbReference>